<protein>
    <submittedName>
        <fullName evidence="1">Uncharacterized protein</fullName>
    </submittedName>
</protein>
<reference evidence="1" key="1">
    <citation type="journal article" date="2023" name="Mol. Phylogenet. Evol.">
        <title>Genome-scale phylogeny and comparative genomics of the fungal order Sordariales.</title>
        <authorList>
            <person name="Hensen N."/>
            <person name="Bonometti L."/>
            <person name="Westerberg I."/>
            <person name="Brannstrom I.O."/>
            <person name="Guillou S."/>
            <person name="Cros-Aarteil S."/>
            <person name="Calhoun S."/>
            <person name="Haridas S."/>
            <person name="Kuo A."/>
            <person name="Mondo S."/>
            <person name="Pangilinan J."/>
            <person name="Riley R."/>
            <person name="LaButti K."/>
            <person name="Andreopoulos B."/>
            <person name="Lipzen A."/>
            <person name="Chen C."/>
            <person name="Yan M."/>
            <person name="Daum C."/>
            <person name="Ng V."/>
            <person name="Clum A."/>
            <person name="Steindorff A."/>
            <person name="Ohm R.A."/>
            <person name="Martin F."/>
            <person name="Silar P."/>
            <person name="Natvig D.O."/>
            <person name="Lalanne C."/>
            <person name="Gautier V."/>
            <person name="Ament-Velasquez S.L."/>
            <person name="Kruys A."/>
            <person name="Hutchinson M.I."/>
            <person name="Powell A.J."/>
            <person name="Barry K."/>
            <person name="Miller A.N."/>
            <person name="Grigoriev I.V."/>
            <person name="Debuchy R."/>
            <person name="Gladieux P."/>
            <person name="Hiltunen Thoren M."/>
            <person name="Johannesson H."/>
        </authorList>
    </citation>
    <scope>NUCLEOTIDE SEQUENCE</scope>
    <source>
        <strain evidence="1">CBS 123565</strain>
    </source>
</reference>
<evidence type="ECO:0000313" key="2">
    <source>
        <dbReference type="Proteomes" id="UP001304895"/>
    </source>
</evidence>
<dbReference type="AlphaFoldDB" id="A0AAN6ZID7"/>
<dbReference type="Proteomes" id="UP001304895">
    <property type="component" value="Unassembled WGS sequence"/>
</dbReference>
<evidence type="ECO:0000313" key="1">
    <source>
        <dbReference type="EMBL" id="KAK4138561.1"/>
    </source>
</evidence>
<name>A0AAN6ZID7_9PEZI</name>
<proteinExistence type="predicted"/>
<sequence length="224" mass="24772">MDPATVSLGWILDLGGRSEKYQRRSLCPWPVIPLAPATAPLSPVLLYSSGPWGTKPRPRPPARSDAERARWEESWKKPHIHPGFRDLALSISIFIQWMQRCSNLLEDRPGLLRGGAPAHGVSTWQVLADLPSRWGNALGGIPPPTTHRPMDGRYLTLRSPQGPITSCPLISLESIVNAESAPLLHLHNSPSLFAISPKEVLVDSCHSLCFIVILSFCVWRDSRT</sequence>
<reference evidence="1" key="2">
    <citation type="submission" date="2023-05" db="EMBL/GenBank/DDBJ databases">
        <authorList>
            <consortium name="Lawrence Berkeley National Laboratory"/>
            <person name="Steindorff A."/>
            <person name="Hensen N."/>
            <person name="Bonometti L."/>
            <person name="Westerberg I."/>
            <person name="Brannstrom I.O."/>
            <person name="Guillou S."/>
            <person name="Cros-Aarteil S."/>
            <person name="Calhoun S."/>
            <person name="Haridas S."/>
            <person name="Kuo A."/>
            <person name="Mondo S."/>
            <person name="Pangilinan J."/>
            <person name="Riley R."/>
            <person name="Labutti K."/>
            <person name="Andreopoulos B."/>
            <person name="Lipzen A."/>
            <person name="Chen C."/>
            <person name="Yanf M."/>
            <person name="Daum C."/>
            <person name="Ng V."/>
            <person name="Clum A."/>
            <person name="Ohm R."/>
            <person name="Martin F."/>
            <person name="Silar P."/>
            <person name="Natvig D."/>
            <person name="Lalanne C."/>
            <person name="Gautier V."/>
            <person name="Ament-Velasquez S.L."/>
            <person name="Kruys A."/>
            <person name="Hutchinson M.I."/>
            <person name="Powell A.J."/>
            <person name="Barry K."/>
            <person name="Miller A.N."/>
            <person name="Grigoriev I.V."/>
            <person name="Debuchy R."/>
            <person name="Gladieux P."/>
            <person name="Thoren M.H."/>
            <person name="Johannesson H."/>
        </authorList>
    </citation>
    <scope>NUCLEOTIDE SEQUENCE</scope>
    <source>
        <strain evidence="1">CBS 123565</strain>
    </source>
</reference>
<keyword evidence="2" id="KW-1185">Reference proteome</keyword>
<organism evidence="1 2">
    <name type="scientific">Trichocladium antarcticum</name>
    <dbReference type="NCBI Taxonomy" id="1450529"/>
    <lineage>
        <taxon>Eukaryota</taxon>
        <taxon>Fungi</taxon>
        <taxon>Dikarya</taxon>
        <taxon>Ascomycota</taxon>
        <taxon>Pezizomycotina</taxon>
        <taxon>Sordariomycetes</taxon>
        <taxon>Sordariomycetidae</taxon>
        <taxon>Sordariales</taxon>
        <taxon>Chaetomiaceae</taxon>
        <taxon>Trichocladium</taxon>
    </lineage>
</organism>
<dbReference type="EMBL" id="MU853401">
    <property type="protein sequence ID" value="KAK4138561.1"/>
    <property type="molecule type" value="Genomic_DNA"/>
</dbReference>
<comment type="caution">
    <text evidence="1">The sequence shown here is derived from an EMBL/GenBank/DDBJ whole genome shotgun (WGS) entry which is preliminary data.</text>
</comment>
<accession>A0AAN6ZID7</accession>
<gene>
    <name evidence="1" type="ORF">BT67DRAFT_14253</name>
</gene>